<dbReference type="InterPro" id="IPR000182">
    <property type="entry name" value="GNAT_dom"/>
</dbReference>
<dbReference type="PROSITE" id="PS51186">
    <property type="entry name" value="GNAT"/>
    <property type="match status" value="1"/>
</dbReference>
<dbReference type="InterPro" id="IPR016181">
    <property type="entry name" value="Acyl_CoA_acyltransferase"/>
</dbReference>
<organism evidence="2 3">
    <name type="scientific">Luteolibacter ambystomatis</name>
    <dbReference type="NCBI Taxonomy" id="2824561"/>
    <lineage>
        <taxon>Bacteria</taxon>
        <taxon>Pseudomonadati</taxon>
        <taxon>Verrucomicrobiota</taxon>
        <taxon>Verrucomicrobiia</taxon>
        <taxon>Verrucomicrobiales</taxon>
        <taxon>Verrucomicrobiaceae</taxon>
        <taxon>Luteolibacter</taxon>
    </lineage>
</organism>
<evidence type="ECO:0000313" key="3">
    <source>
        <dbReference type="Proteomes" id="UP000676169"/>
    </source>
</evidence>
<dbReference type="Pfam" id="PF00583">
    <property type="entry name" value="Acetyltransf_1"/>
    <property type="match status" value="1"/>
</dbReference>
<reference evidence="2" key="1">
    <citation type="submission" date="2021-04" db="EMBL/GenBank/DDBJ databases">
        <title>Luteolibacter sp. 32A isolated from the skin of an Anderson's salamander (Ambystoma andersonii).</title>
        <authorList>
            <person name="Spergser J."/>
            <person name="Busse H.-J."/>
        </authorList>
    </citation>
    <scope>NUCLEOTIDE SEQUENCE</scope>
    <source>
        <strain evidence="2">32A</strain>
    </source>
</reference>
<dbReference type="Proteomes" id="UP000676169">
    <property type="component" value="Chromosome"/>
</dbReference>
<feature type="domain" description="N-acetyltransferase" evidence="1">
    <location>
        <begin position="1"/>
        <end position="161"/>
    </location>
</feature>
<proteinExistence type="predicted"/>
<dbReference type="SUPFAM" id="SSF55729">
    <property type="entry name" value="Acyl-CoA N-acyltransferases (Nat)"/>
    <property type="match status" value="1"/>
</dbReference>
<dbReference type="Gene3D" id="3.40.630.30">
    <property type="match status" value="1"/>
</dbReference>
<keyword evidence="2" id="KW-0808">Transferase</keyword>
<dbReference type="EMBL" id="CP073100">
    <property type="protein sequence ID" value="QUE51884.1"/>
    <property type="molecule type" value="Genomic_DNA"/>
</dbReference>
<evidence type="ECO:0000313" key="2">
    <source>
        <dbReference type="EMBL" id="QUE51884.1"/>
    </source>
</evidence>
<keyword evidence="2" id="KW-0012">Acyltransferase</keyword>
<gene>
    <name evidence="2" type="ORF">KBB96_03110</name>
</gene>
<dbReference type="RefSeq" id="WP_211632133.1">
    <property type="nucleotide sequence ID" value="NZ_CP073100.1"/>
</dbReference>
<dbReference type="PANTHER" id="PTHR43138:SF1">
    <property type="entry name" value="N-ACETYLTRANSFERASE ACA1"/>
    <property type="match status" value="1"/>
</dbReference>
<protein>
    <submittedName>
        <fullName evidence="2">GNAT family N-acetyltransferase</fullName>
        <ecNumber evidence="2">2.3.1.-</ecNumber>
    </submittedName>
</protein>
<dbReference type="KEGG" id="lamb:KBB96_03110"/>
<name>A0A975J0S0_9BACT</name>
<dbReference type="CDD" id="cd04301">
    <property type="entry name" value="NAT_SF"/>
    <property type="match status" value="1"/>
</dbReference>
<evidence type="ECO:0000259" key="1">
    <source>
        <dbReference type="PROSITE" id="PS51186"/>
    </source>
</evidence>
<accession>A0A975J0S0</accession>
<dbReference type="InterPro" id="IPR052742">
    <property type="entry name" value="Mito_N-acetyltransferase"/>
</dbReference>
<keyword evidence="3" id="KW-1185">Reference proteome</keyword>
<dbReference type="GO" id="GO:0016747">
    <property type="term" value="F:acyltransferase activity, transferring groups other than amino-acyl groups"/>
    <property type="evidence" value="ECO:0007669"/>
    <property type="project" value="InterPro"/>
</dbReference>
<dbReference type="PANTHER" id="PTHR43138">
    <property type="entry name" value="ACETYLTRANSFERASE, GNAT FAMILY"/>
    <property type="match status" value="1"/>
</dbReference>
<sequence>MEIRRATDADHDAVWEIFRNVIAAGDTYAFDPAMPREKAIGYWFADGAATYVASENGKILGTYILKPNQPDLGSHVANAGYMVSDEARGKGVGSALCRHSMEEATKQGYLAMQFNIVVSTNEAAVHLWQKHGFRIIGTTPKGYRHQKLGLVDTYIMFRELV</sequence>
<dbReference type="EC" id="2.3.1.-" evidence="2"/>
<dbReference type="AlphaFoldDB" id="A0A975J0S0"/>